<evidence type="ECO:0000313" key="2">
    <source>
        <dbReference type="EMBL" id="KAA0186921.1"/>
    </source>
</evidence>
<reference evidence="2" key="1">
    <citation type="submission" date="2019-05" db="EMBL/GenBank/DDBJ databases">
        <title>Annotation for the trematode Fasciolopsis buski.</title>
        <authorList>
            <person name="Choi Y.-J."/>
        </authorList>
    </citation>
    <scope>NUCLEOTIDE SEQUENCE</scope>
    <source>
        <strain evidence="2">HT</strain>
        <tissue evidence="2">Whole worm</tissue>
    </source>
</reference>
<dbReference type="OrthoDB" id="10403979at2759"/>
<comment type="caution">
    <text evidence="2">The sequence shown here is derived from an EMBL/GenBank/DDBJ whole genome shotgun (WGS) entry which is preliminary data.</text>
</comment>
<proteinExistence type="predicted"/>
<feature type="region of interest" description="Disordered" evidence="1">
    <location>
        <begin position="1"/>
        <end position="52"/>
    </location>
</feature>
<protein>
    <submittedName>
        <fullName evidence="2">Uncharacterized protein</fullName>
    </submittedName>
</protein>
<name>A0A8E0RN37_9TREM</name>
<dbReference type="Proteomes" id="UP000728185">
    <property type="component" value="Unassembled WGS sequence"/>
</dbReference>
<dbReference type="EMBL" id="LUCM01009479">
    <property type="protein sequence ID" value="KAA0186921.1"/>
    <property type="molecule type" value="Genomic_DNA"/>
</dbReference>
<sequence length="206" mass="23398">MNSDGTLLLRKPRCQPNDPTPRIQRTKCARAPKKQSTVKHLPELHPKPCPKPIRIRQSNHSKLCENQPNGDFVVQKPSITKLPSEIPPQFRLVSKELVISDKCEARRNFYCENEITQGKESISPVYLKLDTPYLAKRVPMYQSLIEVTREIKIALVKSRGVNLQCSVHQLPKYDPSIPLKSGPRHEIIIMELTEVKPADTGFESTG</sequence>
<evidence type="ECO:0000313" key="3">
    <source>
        <dbReference type="Proteomes" id="UP000728185"/>
    </source>
</evidence>
<gene>
    <name evidence="2" type="ORF">FBUS_02724</name>
</gene>
<evidence type="ECO:0000256" key="1">
    <source>
        <dbReference type="SAM" id="MobiDB-lite"/>
    </source>
</evidence>
<accession>A0A8E0RN37</accession>
<organism evidence="2 3">
    <name type="scientific">Fasciolopsis buskii</name>
    <dbReference type="NCBI Taxonomy" id="27845"/>
    <lineage>
        <taxon>Eukaryota</taxon>
        <taxon>Metazoa</taxon>
        <taxon>Spiralia</taxon>
        <taxon>Lophotrochozoa</taxon>
        <taxon>Platyhelminthes</taxon>
        <taxon>Trematoda</taxon>
        <taxon>Digenea</taxon>
        <taxon>Plagiorchiida</taxon>
        <taxon>Echinostomata</taxon>
        <taxon>Echinostomatoidea</taxon>
        <taxon>Fasciolidae</taxon>
        <taxon>Fasciolopsis</taxon>
    </lineage>
</organism>
<keyword evidence="3" id="KW-1185">Reference proteome</keyword>
<feature type="compositionally biased region" description="Basic residues" evidence="1">
    <location>
        <begin position="24"/>
        <end position="37"/>
    </location>
</feature>
<dbReference type="AlphaFoldDB" id="A0A8E0RN37"/>